<dbReference type="SUPFAM" id="SSF56235">
    <property type="entry name" value="N-terminal nucleophile aminohydrolases (Ntn hydrolases)"/>
    <property type="match status" value="1"/>
</dbReference>
<dbReference type="SUPFAM" id="SSF52402">
    <property type="entry name" value="Adenine nucleotide alpha hydrolases-like"/>
    <property type="match status" value="1"/>
</dbReference>
<dbReference type="Proteomes" id="UP000232323">
    <property type="component" value="Unassembled WGS sequence"/>
</dbReference>
<keyword evidence="7" id="KW-1185">Reference proteome</keyword>
<feature type="region of interest" description="Disordered" evidence="4">
    <location>
        <begin position="321"/>
        <end position="343"/>
    </location>
</feature>
<dbReference type="GO" id="GO:0006529">
    <property type="term" value="P:asparagine biosynthetic process"/>
    <property type="evidence" value="ECO:0007669"/>
    <property type="project" value="UniProtKB-KW"/>
</dbReference>
<evidence type="ECO:0000256" key="3">
    <source>
        <dbReference type="ARBA" id="ARBA00022962"/>
    </source>
</evidence>
<dbReference type="Gene3D" id="3.60.20.10">
    <property type="entry name" value="Glutamine Phosphoribosylpyrophosphate, subunit 1, domain 1"/>
    <property type="match status" value="1"/>
</dbReference>
<organism evidence="6 7">
    <name type="scientific">Chlamydomonas eustigma</name>
    <dbReference type="NCBI Taxonomy" id="1157962"/>
    <lineage>
        <taxon>Eukaryota</taxon>
        <taxon>Viridiplantae</taxon>
        <taxon>Chlorophyta</taxon>
        <taxon>core chlorophytes</taxon>
        <taxon>Chlorophyceae</taxon>
        <taxon>CS clade</taxon>
        <taxon>Chlamydomonadales</taxon>
        <taxon>Chlamydomonadaceae</taxon>
        <taxon>Chlamydomonas</taxon>
    </lineage>
</organism>
<protein>
    <recommendedName>
        <fullName evidence="5">Asparagine synthetase domain-containing protein</fullName>
    </recommendedName>
</protein>
<keyword evidence="2" id="KW-0061">Asparagine biosynthesis</keyword>
<accession>A0A250WXI0</accession>
<dbReference type="PANTHER" id="PTHR45937:SF1">
    <property type="entry name" value="ASPARAGINE SYNTHETASE DOMAIN-CONTAINING PROTEIN 1"/>
    <property type="match status" value="1"/>
</dbReference>
<dbReference type="InterPro" id="IPR001962">
    <property type="entry name" value="Asn_synthase"/>
</dbReference>
<feature type="domain" description="Asparagine synthetase" evidence="5">
    <location>
        <begin position="490"/>
        <end position="547"/>
    </location>
</feature>
<dbReference type="InterPro" id="IPR014729">
    <property type="entry name" value="Rossmann-like_a/b/a_fold"/>
</dbReference>
<dbReference type="InterPro" id="IPR051857">
    <property type="entry name" value="Asn_synthetase_domain"/>
</dbReference>
<sequence length="858" mass="93657">MCGISLSITQQEDEKVIGRAHTCIGELLRRRGPDKQGSTEVYAAPTDSCKSLVMRFSASLLQLRGDTMCSMIPLHDAFSGDILCFNGEIFGGLKVDPGQNDGMALLHALMTSSDVPGLLGRLRGPWSVIYWRHATNTLWFGRDVMGRRSLVMHLPTAPNIKDTSSWPCNDLFVAPTPQDPFILSSVAEATMSSTLHVAESLDTHSCHAQSKTEGGPAEVAVLENAPTSSSALKVVGEDVEDEDSLISDPSAYWKDVLPGVYSAVMPTSQGVDENDHVRGKSTLECGSLCNGSGNAMPWGFSIIFHEWKDPLIRSIQMYQRPEMTHPTSKDTQRSDESKTRDVSSASDLLSCPLKSTYEQGCASQSVIAYHALPGHYAESTPPWECIWKCPFEGWDQNTATEAIIIALQHAVEVRCNSLESPVLHLEITGQERGFDRQHEITDQERGFDRQHEITGQERGFDRQHDVSSTFRTNLDPLPSHATPYSPPQQQQKQPIMILFSGGVDSVLIAALAHRCLPVTQPLDLCNVCFDAGRSPDRLAAHAALKELAAWAPERSWRLIEVDATLEDTYLHKSHLLDLLHPAGTVMDLNIGAALWLAASGRGRLLTTTPLKNPDRPSSGHLHDVPSIVEAGPVVSEASVTTYTTAGMEGMRLHGNLEVSDQDCGQDCGQAASRLDASTAKTASTMDGDGNATEPCSYQSAARVVLLGHGADEQCAGYGRHRTRFRTSGVSGLASELSLDVRRMWLRNCGRDDRLVADHGREARHPFLDEDFMALVLSLPMDCIADLRQAPGMGDKRVLRQALVRLGLPEASKRVKRAIQFGSRIGKLSNRKEFGSNRAANKVNAGSLSLSKLPNYVQA</sequence>
<keyword evidence="1" id="KW-0028">Amino-acid biosynthesis</keyword>
<evidence type="ECO:0000256" key="1">
    <source>
        <dbReference type="ARBA" id="ARBA00022605"/>
    </source>
</evidence>
<dbReference type="InterPro" id="IPR029055">
    <property type="entry name" value="Ntn_hydrolases_N"/>
</dbReference>
<keyword evidence="3" id="KW-0315">Glutamine amidotransferase</keyword>
<feature type="compositionally biased region" description="Basic and acidic residues" evidence="4">
    <location>
        <begin position="327"/>
        <end position="341"/>
    </location>
</feature>
<comment type="caution">
    <text evidence="6">The sequence shown here is derived from an EMBL/GenBank/DDBJ whole genome shotgun (WGS) entry which is preliminary data.</text>
</comment>
<gene>
    <name evidence="6" type="ORF">CEUSTIGMA_g2938.t1</name>
</gene>
<dbReference type="CDD" id="cd01991">
    <property type="entry name" value="Asn_synthase_B_C"/>
    <property type="match status" value="1"/>
</dbReference>
<feature type="domain" description="Asparagine synthetase" evidence="5">
    <location>
        <begin position="728"/>
        <end position="818"/>
    </location>
</feature>
<evidence type="ECO:0000259" key="5">
    <source>
        <dbReference type="Pfam" id="PF00733"/>
    </source>
</evidence>
<dbReference type="OrthoDB" id="10252281at2759"/>
<dbReference type="AlphaFoldDB" id="A0A250WXI0"/>
<name>A0A250WXI0_9CHLO</name>
<evidence type="ECO:0000313" key="7">
    <source>
        <dbReference type="Proteomes" id="UP000232323"/>
    </source>
</evidence>
<evidence type="ECO:0000256" key="4">
    <source>
        <dbReference type="SAM" id="MobiDB-lite"/>
    </source>
</evidence>
<dbReference type="GO" id="GO:0004066">
    <property type="term" value="F:asparagine synthase (glutamine-hydrolyzing) activity"/>
    <property type="evidence" value="ECO:0007669"/>
    <property type="project" value="InterPro"/>
</dbReference>
<dbReference type="EMBL" id="BEGY01000012">
    <property type="protein sequence ID" value="GAX75495.1"/>
    <property type="molecule type" value="Genomic_DNA"/>
</dbReference>
<evidence type="ECO:0000256" key="2">
    <source>
        <dbReference type="ARBA" id="ARBA00022888"/>
    </source>
</evidence>
<evidence type="ECO:0000313" key="6">
    <source>
        <dbReference type="EMBL" id="GAX75495.1"/>
    </source>
</evidence>
<dbReference type="Pfam" id="PF00733">
    <property type="entry name" value="Asn_synthase"/>
    <property type="match status" value="2"/>
</dbReference>
<dbReference type="Gene3D" id="3.40.50.620">
    <property type="entry name" value="HUPs"/>
    <property type="match status" value="1"/>
</dbReference>
<dbReference type="STRING" id="1157962.A0A250WXI0"/>
<reference evidence="6 7" key="1">
    <citation type="submission" date="2017-08" db="EMBL/GenBank/DDBJ databases">
        <title>Acidophilic green algal genome provides insights into adaptation to an acidic environment.</title>
        <authorList>
            <person name="Hirooka S."/>
            <person name="Hirose Y."/>
            <person name="Kanesaki Y."/>
            <person name="Higuchi S."/>
            <person name="Fujiwara T."/>
            <person name="Onuma R."/>
            <person name="Era A."/>
            <person name="Ohbayashi R."/>
            <person name="Uzuka A."/>
            <person name="Nozaki H."/>
            <person name="Yoshikawa H."/>
            <person name="Miyagishima S.Y."/>
        </authorList>
    </citation>
    <scope>NUCLEOTIDE SEQUENCE [LARGE SCALE GENOMIC DNA]</scope>
    <source>
        <strain evidence="6 7">NIES-2499</strain>
    </source>
</reference>
<dbReference type="PANTHER" id="PTHR45937">
    <property type="entry name" value="ASPARAGINE SYNTHETASE DOMAIN-CONTAINING PROTEIN 1"/>
    <property type="match status" value="1"/>
</dbReference>
<proteinExistence type="predicted"/>